<evidence type="ECO:0000256" key="1">
    <source>
        <dbReference type="SAM" id="MobiDB-lite"/>
    </source>
</evidence>
<gene>
    <name evidence="2" type="ORF">LY89DRAFT_789827</name>
</gene>
<proteinExistence type="predicted"/>
<protein>
    <submittedName>
        <fullName evidence="2">Uncharacterized protein</fullName>
    </submittedName>
</protein>
<dbReference type="Proteomes" id="UP000070700">
    <property type="component" value="Unassembled WGS sequence"/>
</dbReference>
<organism evidence="2 3">
    <name type="scientific">Mollisia scopiformis</name>
    <name type="common">Conifer needle endophyte fungus</name>
    <name type="synonym">Phialocephala scopiformis</name>
    <dbReference type="NCBI Taxonomy" id="149040"/>
    <lineage>
        <taxon>Eukaryota</taxon>
        <taxon>Fungi</taxon>
        <taxon>Dikarya</taxon>
        <taxon>Ascomycota</taxon>
        <taxon>Pezizomycotina</taxon>
        <taxon>Leotiomycetes</taxon>
        <taxon>Helotiales</taxon>
        <taxon>Mollisiaceae</taxon>
        <taxon>Mollisia</taxon>
    </lineage>
</organism>
<feature type="compositionally biased region" description="Basic and acidic residues" evidence="1">
    <location>
        <begin position="201"/>
        <end position="210"/>
    </location>
</feature>
<sequence>MTLPEPPSANVCEEDPKQLLDCRLTYLDQNLTSLLPVISDHVVFAQDHYHHKFLCWLTCLSNAVKQFQKIGLEPLTDTGLDYGQRVVEYIVFVLRAFLSTQLCSPKTYELSKAVSEIIDLVQSHPRDFFDPCYDEFMRGREIWRAGEGLLLLVAVLLWDSDSSSERQKIALEEAVKYRAGRQLKHAAEVSIANAYHYKGESDSISDRDSASDTTAYDSDTQEPPPSILTENKDTSTAPDNLDTSMTQPEAKKIENKGELPKPPCCQLPSSFTFNDLTNRVSWPRSLPSSYPPVDNLTLNKDNVTQALTSYTAFHITLPPAVTYRKADVSDQEVHQLSTGGWWGFFKQNPTTVRARLKSHECKYVDELQAAIERFEPWPETFDLKLAGVGRECKGELKVIFVRTLKSGLDITSAYKQAMSAPQQQHRFPLHCRSGPPPPPPLPARVTRLWPSNHPKIELYTEEYHNIALPHDVKIKDQAADRLSKYWLKARGT</sequence>
<name>A0A132B4Q7_MOLSC</name>
<dbReference type="KEGG" id="psco:LY89DRAFT_789827"/>
<dbReference type="GeneID" id="28833029"/>
<evidence type="ECO:0000313" key="3">
    <source>
        <dbReference type="Proteomes" id="UP000070700"/>
    </source>
</evidence>
<dbReference type="AlphaFoldDB" id="A0A132B4Q7"/>
<evidence type="ECO:0000313" key="2">
    <source>
        <dbReference type="EMBL" id="KUJ07386.1"/>
    </source>
</evidence>
<accession>A0A132B4Q7</accession>
<feature type="region of interest" description="Disordered" evidence="1">
    <location>
        <begin position="201"/>
        <end position="246"/>
    </location>
</feature>
<dbReference type="InParanoid" id="A0A132B4Q7"/>
<feature type="compositionally biased region" description="Polar residues" evidence="1">
    <location>
        <begin position="234"/>
        <end position="246"/>
    </location>
</feature>
<dbReference type="RefSeq" id="XP_018061741.1">
    <property type="nucleotide sequence ID" value="XM_018223303.1"/>
</dbReference>
<dbReference type="EMBL" id="KQ947440">
    <property type="protein sequence ID" value="KUJ07386.1"/>
    <property type="molecule type" value="Genomic_DNA"/>
</dbReference>
<reference evidence="2 3" key="1">
    <citation type="submission" date="2015-10" db="EMBL/GenBank/DDBJ databases">
        <title>Full genome of DAOMC 229536 Phialocephala scopiformis, a fungal endophyte of spruce producing the potent anti-insectan compound rugulosin.</title>
        <authorList>
            <consortium name="DOE Joint Genome Institute"/>
            <person name="Walker A.K."/>
            <person name="Frasz S.L."/>
            <person name="Seifert K.A."/>
            <person name="Miller J.D."/>
            <person name="Mondo S.J."/>
            <person name="Labutti K."/>
            <person name="Lipzen A."/>
            <person name="Dockter R."/>
            <person name="Kennedy M."/>
            <person name="Grigoriev I.V."/>
            <person name="Spatafora J.W."/>
        </authorList>
    </citation>
    <scope>NUCLEOTIDE SEQUENCE [LARGE SCALE GENOMIC DNA]</scope>
    <source>
        <strain evidence="2 3">CBS 120377</strain>
    </source>
</reference>
<keyword evidence="3" id="KW-1185">Reference proteome</keyword>